<dbReference type="Gramene" id="Zm00001eb032620_T001">
    <property type="protein sequence ID" value="Zm00001eb032620_P001"/>
    <property type="gene ID" value="Zm00001eb032620"/>
</dbReference>
<sequence length="885" mass="97886">MSRMVASQPTKDAESSSVVNNIGLRAESREQPQVGRIAHTCSRDRPDQMPSSSSASGVGLGRRRPPIAAGGPRRSDSRWWWARLMEKNYSDAESYRARRPEERLINDYLLLESAARKVATGLAYLLLTWSTVVLLGGFVSALKLIDFWCLAAISTSFAVNLADLFEYTRGYMLAAASVYAGLRDDRPSSRSCRLGVHVSILLAEALLGVLITVHFVVVQVLTFAPVVAIVLSLSRLIANNYGNVGDDAANSAKLKASLQIFYSLTLVQINAFYFWKMLVLRKKHCASAVAKKCRFGEWGFRLVWSYIEETKTMLERDGAVLRGRNLITFAVGLLGSESLHDRRSALRMLDTFVGDKVSVAPCLLPCRGPLENLMEALEVGDGETRERAARIVAALAGDLRRIDQLPRALHHMASLLQASDYRFPRPRTTTATDARTTTTSMQEQRQRQAAESKRGRFGLLFWAILSCLNFWEVLAKEKKEDTFPSGGGPKQLVSQGLLIVERLARHPANRAQICNNSVLLSKLTAPLFSHAFLDTAEHGRGWVVGMLATSLRIITRLLIRAPGEASRGLRDGITSNAQAVSNLSRVLEEEDDAKFGPELKAAAVDILAELALPSSDRSSTSRLGKADIVRGLWCIFLVQVDDGVDGSNTQGEEQRQQDSTLRKKASEALAQMLSAELRHVAGRLTDMLAKSKGSTSRVRTARTLECLCSHISTEHGQPPRLDAIEMLTKVLQLILRIPCESNKLETADEEQQEEEEFLVALLSLAVVICDGMVDEHGFSCAAPPQDMVPLVRKLKDIIQANNTTTVECLRTVKLTCKLVVSMAQLKPMCIKDFTEHNFMDVLLESLKTLSDLDNCLVLFEVDNHYQVTKTDKPLVSLVKKAHQLF</sequence>
<feature type="region of interest" description="Disordered" evidence="1">
    <location>
        <begin position="1"/>
        <end position="74"/>
    </location>
</feature>
<dbReference type="EnsemblPlants" id="Zm00001eb032620_T001">
    <property type="protein sequence ID" value="Zm00001eb032620_P001"/>
    <property type="gene ID" value="Zm00001eb032620"/>
</dbReference>
<dbReference type="InParanoid" id="A0A804LS88"/>
<keyword evidence="5" id="KW-1267">Proteomics identification</keyword>
<reference evidence="3" key="3">
    <citation type="submission" date="2021-05" db="UniProtKB">
        <authorList>
            <consortium name="EnsemblPlants"/>
        </authorList>
    </citation>
    <scope>IDENTIFICATION</scope>
    <source>
        <strain evidence="3">cv. B73</strain>
    </source>
</reference>
<dbReference type="PANTHER" id="PTHR33115">
    <property type="entry name" value="ARM REPEAT SUPERFAMILY PROTEIN"/>
    <property type="match status" value="1"/>
</dbReference>
<evidence type="ECO:0008006" key="6">
    <source>
        <dbReference type="Google" id="ProtNLM"/>
    </source>
</evidence>
<organism evidence="3 4">
    <name type="scientific">Zea mays</name>
    <name type="common">Maize</name>
    <dbReference type="NCBI Taxonomy" id="4577"/>
    <lineage>
        <taxon>Eukaryota</taxon>
        <taxon>Viridiplantae</taxon>
        <taxon>Streptophyta</taxon>
        <taxon>Embryophyta</taxon>
        <taxon>Tracheophyta</taxon>
        <taxon>Spermatophyta</taxon>
        <taxon>Magnoliopsida</taxon>
        <taxon>Liliopsida</taxon>
        <taxon>Poales</taxon>
        <taxon>Poaceae</taxon>
        <taxon>PACMAD clade</taxon>
        <taxon>Panicoideae</taxon>
        <taxon>Andropogonodae</taxon>
        <taxon>Andropogoneae</taxon>
        <taxon>Tripsacinae</taxon>
        <taxon>Zea</taxon>
    </lineage>
</organism>
<dbReference type="Proteomes" id="UP000007305">
    <property type="component" value="Chromosome 1"/>
</dbReference>
<proteinExistence type="evidence at protein level"/>
<dbReference type="FunCoup" id="A0A804LS88">
    <property type="interactions" value="472"/>
</dbReference>
<protein>
    <recommendedName>
        <fullName evidence="6">ARM repeat superfamily protein</fullName>
    </recommendedName>
</protein>
<accession>A0A804LS88</accession>
<name>A0A804LS88_MAIZE</name>
<feature type="compositionally biased region" description="Low complexity" evidence="1">
    <location>
        <begin position="427"/>
        <end position="439"/>
    </location>
</feature>
<evidence type="ECO:0000256" key="1">
    <source>
        <dbReference type="SAM" id="MobiDB-lite"/>
    </source>
</evidence>
<feature type="transmembrane region" description="Helical" evidence="2">
    <location>
        <begin position="194"/>
        <end position="217"/>
    </location>
</feature>
<dbReference type="GeneID" id="103640664"/>
<keyword evidence="2" id="KW-0472">Membrane</keyword>
<keyword evidence="4" id="KW-1185">Reference proteome</keyword>
<evidence type="ECO:0000313" key="4">
    <source>
        <dbReference type="Proteomes" id="UP000007305"/>
    </source>
</evidence>
<dbReference type="InterPro" id="IPR016024">
    <property type="entry name" value="ARM-type_fold"/>
</dbReference>
<dbReference type="KEGG" id="zma:103640664"/>
<gene>
    <name evidence="3" type="primary">LOC103640664</name>
</gene>
<dbReference type="SUPFAM" id="SSF48371">
    <property type="entry name" value="ARM repeat"/>
    <property type="match status" value="1"/>
</dbReference>
<feature type="transmembrane region" description="Helical" evidence="2">
    <location>
        <begin position="164"/>
        <end position="182"/>
    </location>
</feature>
<evidence type="ECO:0007829" key="5">
    <source>
        <dbReference type="PeptideAtlas" id="A0A804LS88"/>
    </source>
</evidence>
<dbReference type="AlphaFoldDB" id="A0A804LS88"/>
<feature type="compositionally biased region" description="Polar residues" evidence="1">
    <location>
        <begin position="1"/>
        <end position="20"/>
    </location>
</feature>
<feature type="region of interest" description="Disordered" evidence="1">
    <location>
        <begin position="425"/>
        <end position="449"/>
    </location>
</feature>
<feature type="transmembrane region" description="Helical" evidence="2">
    <location>
        <begin position="256"/>
        <end position="275"/>
    </location>
</feature>
<keyword evidence="2" id="KW-1133">Transmembrane helix</keyword>
<evidence type="ECO:0000256" key="2">
    <source>
        <dbReference type="SAM" id="Phobius"/>
    </source>
</evidence>
<reference evidence="4" key="1">
    <citation type="submission" date="2015-12" db="EMBL/GenBank/DDBJ databases">
        <title>Update maize B73 reference genome by single molecule sequencing technologies.</title>
        <authorList>
            <consortium name="Maize Genome Sequencing Project"/>
            <person name="Ware D."/>
        </authorList>
    </citation>
    <scope>NUCLEOTIDE SEQUENCE [LARGE SCALE GENOMIC DNA]</scope>
    <source>
        <strain evidence="4">cv. B73</strain>
    </source>
</reference>
<feature type="transmembrane region" description="Helical" evidence="2">
    <location>
        <begin position="122"/>
        <end position="144"/>
    </location>
</feature>
<keyword evidence="2" id="KW-0812">Transmembrane</keyword>
<dbReference type="RefSeq" id="XP_008662376.1">
    <property type="nucleotide sequence ID" value="XM_008664154.4"/>
</dbReference>
<dbReference type="OrthoDB" id="679747at2759"/>
<dbReference type="PANTHER" id="PTHR33115:SF56">
    <property type="entry name" value="OS05G0239400 PROTEIN"/>
    <property type="match status" value="1"/>
</dbReference>
<evidence type="ECO:0000313" key="3">
    <source>
        <dbReference type="EnsemblPlants" id="Zm00001eb032620_P001"/>
    </source>
</evidence>
<reference evidence="3" key="2">
    <citation type="submission" date="2019-07" db="EMBL/GenBank/DDBJ databases">
        <authorList>
            <person name="Seetharam A."/>
            <person name="Woodhouse M."/>
            <person name="Cannon E."/>
        </authorList>
    </citation>
    <scope>NUCLEOTIDE SEQUENCE [LARGE SCALE GENOMIC DNA]</scope>
    <source>
        <strain evidence="3">cv. B73</strain>
    </source>
</reference>